<dbReference type="RefSeq" id="WP_211338693.1">
    <property type="nucleotide sequence ID" value="NZ_RKRA01000001.1"/>
</dbReference>
<reference evidence="3 4" key="1">
    <citation type="submission" date="2018-11" db="EMBL/GenBank/DDBJ databases">
        <title>Sequencing the genomes of 1000 actinobacteria strains.</title>
        <authorList>
            <person name="Klenk H.-P."/>
        </authorList>
    </citation>
    <scope>NUCLEOTIDE SEQUENCE [LARGE SCALE GENOMIC DNA]</scope>
    <source>
        <strain evidence="3 4">DSM 14418</strain>
    </source>
</reference>
<evidence type="ECO:0000259" key="2">
    <source>
        <dbReference type="PROSITE" id="PS51462"/>
    </source>
</evidence>
<dbReference type="InterPro" id="IPR051325">
    <property type="entry name" value="Nudix_hydrolase_domain"/>
</dbReference>
<dbReference type="PANTHER" id="PTHR21340">
    <property type="entry name" value="DIADENOSINE 5,5-P1,P4-TETRAPHOSPHATE PYROPHOSPHOHYDROLASE MUTT"/>
    <property type="match status" value="1"/>
</dbReference>
<dbReference type="PROSITE" id="PS51462">
    <property type="entry name" value="NUDIX"/>
    <property type="match status" value="1"/>
</dbReference>
<dbReference type="InterPro" id="IPR020084">
    <property type="entry name" value="NUDIX_hydrolase_CS"/>
</dbReference>
<dbReference type="Pfam" id="PF00293">
    <property type="entry name" value="NUDIX"/>
    <property type="match status" value="1"/>
</dbReference>
<dbReference type="GO" id="GO:0006167">
    <property type="term" value="P:AMP biosynthetic process"/>
    <property type="evidence" value="ECO:0007669"/>
    <property type="project" value="TreeGrafter"/>
</dbReference>
<name>A0A3N4Z4E8_9MICO</name>
<dbReference type="GO" id="GO:0004081">
    <property type="term" value="F:bis(5'-nucleosyl)-tetraphosphatase (asymmetrical) activity"/>
    <property type="evidence" value="ECO:0007669"/>
    <property type="project" value="TreeGrafter"/>
</dbReference>
<protein>
    <submittedName>
        <fullName evidence="3">ADP-ribose pyrophosphatase YjhB (NUDIX family)</fullName>
    </submittedName>
</protein>
<dbReference type="Gene3D" id="3.90.79.10">
    <property type="entry name" value="Nucleoside Triphosphate Pyrophosphohydrolase"/>
    <property type="match status" value="1"/>
</dbReference>
<dbReference type="PROSITE" id="PS00893">
    <property type="entry name" value="NUDIX_BOX"/>
    <property type="match status" value="1"/>
</dbReference>
<accession>A0A3N4Z4E8</accession>
<gene>
    <name evidence="3" type="ORF">EDD32_0374</name>
</gene>
<evidence type="ECO:0000313" key="4">
    <source>
        <dbReference type="Proteomes" id="UP000280726"/>
    </source>
</evidence>
<proteinExistence type="predicted"/>
<evidence type="ECO:0000256" key="1">
    <source>
        <dbReference type="ARBA" id="ARBA00022801"/>
    </source>
</evidence>
<dbReference type="AlphaFoldDB" id="A0A3N4Z4E8"/>
<dbReference type="SUPFAM" id="SSF55811">
    <property type="entry name" value="Nudix"/>
    <property type="match status" value="1"/>
</dbReference>
<dbReference type="EMBL" id="RKRA01000001">
    <property type="protein sequence ID" value="RPF25960.1"/>
    <property type="molecule type" value="Genomic_DNA"/>
</dbReference>
<sequence>MGPEEHRPPDGRVHRRSGDGWVDCSCGDEHWGLNGAAGLLVWRREAGRVRVVLQHRALWSHHGGTWGLPGGALGDGEFAVDGAVREAVEEAGVVPGALRVRADRTLAHPQWSYTTVLAEAVEPFTPRVSDAESLGVAWVDLAEITALPLLPAFGAALPELTAMARRLVLVVDAANVVGSRPDGWWSDRAGATARLRDHLVGLAAAGLPATVLGLPGARWYPEVVLVTEGAARGVPPADGVRVVDAPGGGDDAVVAAVAGLTGDPGTVVAVATADRELADRVRRAGAVAVVGPRLVRH</sequence>
<dbReference type="PANTHER" id="PTHR21340:SF0">
    <property type="entry name" value="BIS(5'-NUCLEOSYL)-TETRAPHOSPHATASE [ASYMMETRICAL]"/>
    <property type="match status" value="1"/>
</dbReference>
<comment type="caution">
    <text evidence="3">The sequence shown here is derived from an EMBL/GenBank/DDBJ whole genome shotgun (WGS) entry which is preliminary data.</text>
</comment>
<keyword evidence="1" id="KW-0378">Hydrolase</keyword>
<dbReference type="GO" id="GO:0006754">
    <property type="term" value="P:ATP biosynthetic process"/>
    <property type="evidence" value="ECO:0007669"/>
    <property type="project" value="TreeGrafter"/>
</dbReference>
<dbReference type="InterPro" id="IPR000086">
    <property type="entry name" value="NUDIX_hydrolase_dom"/>
</dbReference>
<evidence type="ECO:0000313" key="3">
    <source>
        <dbReference type="EMBL" id="RPF25960.1"/>
    </source>
</evidence>
<dbReference type="Proteomes" id="UP000280726">
    <property type="component" value="Unassembled WGS sequence"/>
</dbReference>
<keyword evidence="4" id="KW-1185">Reference proteome</keyword>
<organism evidence="3 4">
    <name type="scientific">Georgenia muralis</name>
    <dbReference type="NCBI Taxonomy" id="154117"/>
    <lineage>
        <taxon>Bacteria</taxon>
        <taxon>Bacillati</taxon>
        <taxon>Actinomycetota</taxon>
        <taxon>Actinomycetes</taxon>
        <taxon>Micrococcales</taxon>
        <taxon>Bogoriellaceae</taxon>
        <taxon>Georgenia</taxon>
    </lineage>
</organism>
<feature type="domain" description="Nudix hydrolase" evidence="2">
    <location>
        <begin position="32"/>
        <end position="163"/>
    </location>
</feature>
<dbReference type="InterPro" id="IPR015797">
    <property type="entry name" value="NUDIX_hydrolase-like_dom_sf"/>
</dbReference>